<evidence type="ECO:0008006" key="6">
    <source>
        <dbReference type="Google" id="ProtNLM"/>
    </source>
</evidence>
<evidence type="ECO:0000256" key="1">
    <source>
        <dbReference type="SAM" id="MobiDB-lite"/>
    </source>
</evidence>
<dbReference type="Proteomes" id="UP000625079">
    <property type="component" value="Unassembled WGS sequence"/>
</dbReference>
<feature type="region of interest" description="Disordered" evidence="1">
    <location>
        <begin position="63"/>
        <end position="85"/>
    </location>
</feature>
<reference evidence="3 4" key="2">
    <citation type="submission" date="2018-06" db="EMBL/GenBank/DDBJ databases">
        <title>Comparative genomics of rhizobia nodulating Arachis hypogaea in China.</title>
        <authorList>
            <person name="Li Y."/>
        </authorList>
    </citation>
    <scope>NUCLEOTIDE SEQUENCE [LARGE SCALE GENOMIC DNA]</scope>
    <source>
        <strain evidence="3 4">CCBAU 51658</strain>
    </source>
</reference>
<sequence>MDSGLALRAPRNDNKAVAHAAAFFAARNFETSLMQWAGRGRFTSPQQGEVDLPPAMRSIVRRKSGEGALPHTETPLSRPWTDVML</sequence>
<reference evidence="2" key="1">
    <citation type="journal article" date="2014" name="Int. J. Syst. Evol. Microbiol.">
        <title>Complete genome sequence of Corynebacterium casei LMG S-19264T (=DSM 44701T), isolated from a smear-ripened cheese.</title>
        <authorList>
            <consortium name="US DOE Joint Genome Institute (JGI-PGF)"/>
            <person name="Walter F."/>
            <person name="Albersmeier A."/>
            <person name="Kalinowski J."/>
            <person name="Ruckert C."/>
        </authorList>
    </citation>
    <scope>NUCLEOTIDE SEQUENCE</scope>
    <source>
        <strain evidence="2">CGMCC 1.15034</strain>
    </source>
</reference>
<proteinExistence type="predicted"/>
<keyword evidence="4" id="KW-1185">Reference proteome</keyword>
<accession>A0A410VE21</accession>
<organism evidence="2 5">
    <name type="scientific">Bradyrhizobium guangdongense</name>
    <dbReference type="NCBI Taxonomy" id="1325090"/>
    <lineage>
        <taxon>Bacteria</taxon>
        <taxon>Pseudomonadati</taxon>
        <taxon>Pseudomonadota</taxon>
        <taxon>Alphaproteobacteria</taxon>
        <taxon>Hyphomicrobiales</taxon>
        <taxon>Nitrobacteraceae</taxon>
        <taxon>Bradyrhizobium</taxon>
    </lineage>
</organism>
<dbReference type="AlphaFoldDB" id="A0A410VE21"/>
<evidence type="ECO:0000313" key="4">
    <source>
        <dbReference type="Proteomes" id="UP000593880"/>
    </source>
</evidence>
<evidence type="ECO:0000313" key="2">
    <source>
        <dbReference type="EMBL" id="GGI24462.1"/>
    </source>
</evidence>
<evidence type="ECO:0000313" key="3">
    <source>
        <dbReference type="EMBL" id="QOZ62971.1"/>
    </source>
</evidence>
<evidence type="ECO:0000313" key="5">
    <source>
        <dbReference type="Proteomes" id="UP000625079"/>
    </source>
</evidence>
<gene>
    <name evidence="2" type="ORF">GCM10010987_29510</name>
    <name evidence="3" type="ORF">XH86_32695</name>
</gene>
<name>A0A410VE21_9BRAD</name>
<dbReference type="EMBL" id="CP030057">
    <property type="protein sequence ID" value="QOZ62971.1"/>
    <property type="molecule type" value="Genomic_DNA"/>
</dbReference>
<dbReference type="EMBL" id="BMHC01000005">
    <property type="protein sequence ID" value="GGI24462.1"/>
    <property type="molecule type" value="Genomic_DNA"/>
</dbReference>
<protein>
    <recommendedName>
        <fullName evidence="6">Transposase</fullName>
    </recommendedName>
</protein>
<reference evidence="2" key="3">
    <citation type="submission" date="2022-12" db="EMBL/GenBank/DDBJ databases">
        <authorList>
            <person name="Sun Q."/>
            <person name="Zhou Y."/>
        </authorList>
    </citation>
    <scope>NUCLEOTIDE SEQUENCE</scope>
    <source>
        <strain evidence="2">CGMCC 1.15034</strain>
    </source>
</reference>
<dbReference type="Proteomes" id="UP000593880">
    <property type="component" value="Chromosome"/>
</dbReference>